<organism evidence="1">
    <name type="scientific">marine sediment metagenome</name>
    <dbReference type="NCBI Taxonomy" id="412755"/>
    <lineage>
        <taxon>unclassified sequences</taxon>
        <taxon>metagenomes</taxon>
        <taxon>ecological metagenomes</taxon>
    </lineage>
</organism>
<comment type="caution">
    <text evidence="1">The sequence shown here is derived from an EMBL/GenBank/DDBJ whole genome shotgun (WGS) entry which is preliminary data.</text>
</comment>
<feature type="non-terminal residue" evidence="1">
    <location>
        <position position="1"/>
    </location>
</feature>
<dbReference type="InterPro" id="IPR027417">
    <property type="entry name" value="P-loop_NTPase"/>
</dbReference>
<protein>
    <recommendedName>
        <fullName evidence="2">Terminase large subunit gp17-like C-terminal domain-containing protein</fullName>
    </recommendedName>
</protein>
<reference evidence="1" key="1">
    <citation type="journal article" date="2015" name="Nature">
        <title>Complex archaea that bridge the gap between prokaryotes and eukaryotes.</title>
        <authorList>
            <person name="Spang A."/>
            <person name="Saw J.H."/>
            <person name="Jorgensen S.L."/>
            <person name="Zaremba-Niedzwiedzka K."/>
            <person name="Martijn J."/>
            <person name="Lind A.E."/>
            <person name="van Eijk R."/>
            <person name="Schleper C."/>
            <person name="Guy L."/>
            <person name="Ettema T.J."/>
        </authorList>
    </citation>
    <scope>NUCLEOTIDE SEQUENCE</scope>
</reference>
<accession>A0A0F9BZ18</accession>
<dbReference type="EMBL" id="LAZR01049429">
    <property type="protein sequence ID" value="KKK89671.1"/>
    <property type="molecule type" value="Genomic_DNA"/>
</dbReference>
<evidence type="ECO:0000313" key="1">
    <source>
        <dbReference type="EMBL" id="KKK89671.1"/>
    </source>
</evidence>
<proteinExistence type="predicted"/>
<dbReference type="Gene3D" id="3.40.50.300">
    <property type="entry name" value="P-loop containing nucleotide triphosphate hydrolases"/>
    <property type="match status" value="1"/>
</dbReference>
<gene>
    <name evidence="1" type="ORF">LCGC14_2730760</name>
</gene>
<evidence type="ECO:0008006" key="2">
    <source>
        <dbReference type="Google" id="ProtNLM"/>
    </source>
</evidence>
<feature type="non-terminal residue" evidence="1">
    <location>
        <position position="427"/>
    </location>
</feature>
<sequence>ALTRDGLGIPWKIPTSASNDRQLTRYLWPEIRLWAPRIRWDVVGRQQYNPRLELLKTSLSLEHGQAYPVVAAVAREESTEGAHAEEVLIIYDESKLIVDPMWDSAEGTFSTGNGKWFAISTPGSPVGRFYDIHGRKPGLEKWWTRHVSWQEAVAAGRIKQSWVDDMRALWGEDSVLFKRQVLGEFAAQSEDSIIPLAWVEAAMERWEENSGPITAIGVDVGNGGDLSVIACVRGKCVAELQKIAVAADPATSTMGLAGIVGSLINKHNRYDYNDPRNLAKRTFIDSIGIGTGVVHRLREMGYPVSAFNAALGTTLKDEAGLLGFANWRAAGWWTMRELLDPAHKVNLALPDDDDLKAELTAPRVKRITSEEKRLVESKAELLKANRLGRSTDCADAVIHALVGPVLLAEWERAEGPPEERVVYDPYE</sequence>
<dbReference type="Gene3D" id="3.30.420.240">
    <property type="match status" value="1"/>
</dbReference>
<dbReference type="AlphaFoldDB" id="A0A0F9BZ18"/>
<name>A0A0F9BZ18_9ZZZZ</name>